<accession>Q8W2V7</accession>
<dbReference type="EMBL" id="AC093093">
    <property type="protein sequence ID" value="AAL58135.1"/>
    <property type="molecule type" value="Genomic_DNA"/>
</dbReference>
<evidence type="ECO:0000313" key="2">
    <source>
        <dbReference type="Proteomes" id="UP000000763"/>
    </source>
</evidence>
<evidence type="ECO:0000313" key="1">
    <source>
        <dbReference type="EMBL" id="AAL58135.1"/>
    </source>
</evidence>
<gene>
    <name evidence="1" type="primary">OSJNBb0076H04.16</name>
</gene>
<sequence>MLLERRLQLAGARVAVAGAGATTVACERGLERRRALERQRLREGEGGGGGGVWRGPKWQRPARGGHWSVHHPLPLRLATSMSSSSSSACPSPSPVAPASISVSSAIEFHTLYYHIKTTKRVRWIRREVHRRHGGGSVHHPVTAFIPTPVSGPHPSPPPIRPPLPVYVQWGREIGIERERGERAGGGRRKKERG</sequence>
<dbReference type="AlphaFoldDB" id="Q8W2V7"/>
<proteinExistence type="predicted"/>
<organism evidence="1 2">
    <name type="scientific">Oryza sativa subsp. japonica</name>
    <name type="common">Rice</name>
    <dbReference type="NCBI Taxonomy" id="39947"/>
    <lineage>
        <taxon>Eukaryota</taxon>
        <taxon>Viridiplantae</taxon>
        <taxon>Streptophyta</taxon>
        <taxon>Embryophyta</taxon>
        <taxon>Tracheophyta</taxon>
        <taxon>Spermatophyta</taxon>
        <taxon>Magnoliopsida</taxon>
        <taxon>Liliopsida</taxon>
        <taxon>Poales</taxon>
        <taxon>Poaceae</taxon>
        <taxon>BOP clade</taxon>
        <taxon>Oryzoideae</taxon>
        <taxon>Oryzeae</taxon>
        <taxon>Oryzinae</taxon>
        <taxon>Oryza</taxon>
        <taxon>Oryza sativa</taxon>
    </lineage>
</organism>
<name>Q8W2V7_ORYSJ</name>
<dbReference type="PROSITE" id="PS51257">
    <property type="entry name" value="PROKAR_LIPOPROTEIN"/>
    <property type="match status" value="1"/>
</dbReference>
<dbReference type="Proteomes" id="UP000000763">
    <property type="component" value="Chromosome 10"/>
</dbReference>
<reference evidence="2" key="1">
    <citation type="journal article" date="2005" name="Nature">
        <title>The map-based sequence of the rice genome.</title>
        <authorList>
            <consortium name="International rice genome sequencing project (IRGSP)"/>
            <person name="Matsumoto T."/>
            <person name="Wu J."/>
            <person name="Kanamori H."/>
            <person name="Katayose Y."/>
            <person name="Fujisawa M."/>
            <person name="Namiki N."/>
            <person name="Mizuno H."/>
            <person name="Yamamoto K."/>
            <person name="Antonio B.A."/>
            <person name="Baba T."/>
            <person name="Sakata K."/>
            <person name="Nagamura Y."/>
            <person name="Aoki H."/>
            <person name="Arikawa K."/>
            <person name="Arita K."/>
            <person name="Bito T."/>
            <person name="Chiden Y."/>
            <person name="Fujitsuka N."/>
            <person name="Fukunaka R."/>
            <person name="Hamada M."/>
            <person name="Harada C."/>
            <person name="Hayashi A."/>
            <person name="Hijishita S."/>
            <person name="Honda M."/>
            <person name="Hosokawa S."/>
            <person name="Ichikawa Y."/>
            <person name="Idonuma A."/>
            <person name="Iijima M."/>
            <person name="Ikeda M."/>
            <person name="Ikeno M."/>
            <person name="Ito K."/>
            <person name="Ito S."/>
            <person name="Ito T."/>
            <person name="Ito Y."/>
            <person name="Ito Y."/>
            <person name="Iwabuchi A."/>
            <person name="Kamiya K."/>
            <person name="Karasawa W."/>
            <person name="Kurita K."/>
            <person name="Katagiri S."/>
            <person name="Kikuta A."/>
            <person name="Kobayashi H."/>
            <person name="Kobayashi N."/>
            <person name="Machita K."/>
            <person name="Maehara T."/>
            <person name="Masukawa M."/>
            <person name="Mizubayashi T."/>
            <person name="Mukai Y."/>
            <person name="Nagasaki H."/>
            <person name="Nagata Y."/>
            <person name="Naito S."/>
            <person name="Nakashima M."/>
            <person name="Nakama Y."/>
            <person name="Nakamichi Y."/>
            <person name="Nakamura M."/>
            <person name="Meguro A."/>
            <person name="Negishi M."/>
            <person name="Ohta I."/>
            <person name="Ohta T."/>
            <person name="Okamoto M."/>
            <person name="Ono N."/>
            <person name="Saji S."/>
            <person name="Sakaguchi M."/>
            <person name="Sakai K."/>
            <person name="Shibata M."/>
            <person name="Shimokawa T."/>
            <person name="Song J."/>
            <person name="Takazaki Y."/>
            <person name="Terasawa K."/>
            <person name="Tsugane M."/>
            <person name="Tsuji K."/>
            <person name="Ueda S."/>
            <person name="Waki K."/>
            <person name="Yamagata H."/>
            <person name="Yamamoto M."/>
            <person name="Yamamoto S."/>
            <person name="Yamane H."/>
            <person name="Yoshiki S."/>
            <person name="Yoshihara R."/>
            <person name="Yukawa K."/>
            <person name="Zhong H."/>
            <person name="Yano M."/>
            <person name="Yuan Q."/>
            <person name="Ouyang S."/>
            <person name="Liu J."/>
            <person name="Jones K.M."/>
            <person name="Gansberger K."/>
            <person name="Moffat K."/>
            <person name="Hill J."/>
            <person name="Bera J."/>
            <person name="Fadrosh D."/>
            <person name="Jin S."/>
            <person name="Johri S."/>
            <person name="Kim M."/>
            <person name="Overton L."/>
            <person name="Reardon M."/>
            <person name="Tsitrin T."/>
            <person name="Vuong H."/>
            <person name="Weaver B."/>
            <person name="Ciecko A."/>
            <person name="Tallon L."/>
            <person name="Jackson J."/>
            <person name="Pai G."/>
            <person name="Aken S.V."/>
            <person name="Utterback T."/>
            <person name="Reidmuller S."/>
            <person name="Feldblyum T."/>
            <person name="Hsiao J."/>
            <person name="Zismann V."/>
            <person name="Iobst S."/>
            <person name="de Vazeille A.R."/>
            <person name="Buell C.R."/>
            <person name="Ying K."/>
            <person name="Li Y."/>
            <person name="Lu T."/>
            <person name="Huang Y."/>
            <person name="Zhao Q."/>
            <person name="Feng Q."/>
            <person name="Zhang L."/>
            <person name="Zhu J."/>
            <person name="Weng Q."/>
            <person name="Mu J."/>
            <person name="Lu Y."/>
            <person name="Fan D."/>
            <person name="Liu Y."/>
            <person name="Guan J."/>
            <person name="Zhang Y."/>
            <person name="Yu S."/>
            <person name="Liu X."/>
            <person name="Zhang Y."/>
            <person name="Hong G."/>
            <person name="Han B."/>
            <person name="Choisne N."/>
            <person name="Demange N."/>
            <person name="Orjeda G."/>
            <person name="Samain S."/>
            <person name="Cattolico L."/>
            <person name="Pelletier E."/>
            <person name="Couloux A."/>
            <person name="Segurens B."/>
            <person name="Wincker P."/>
            <person name="D'Hont A."/>
            <person name="Scarpelli C."/>
            <person name="Weissenbach J."/>
            <person name="Salanoubat M."/>
            <person name="Quetier F."/>
            <person name="Yu Y."/>
            <person name="Kim H.R."/>
            <person name="Rambo T."/>
            <person name="Currie J."/>
            <person name="Collura K."/>
            <person name="Luo M."/>
            <person name="Yang T."/>
            <person name="Ammiraju J.S.S."/>
            <person name="Engler F."/>
            <person name="Soderlund C."/>
            <person name="Wing R.A."/>
            <person name="Palmer L.E."/>
            <person name="de la Bastide M."/>
            <person name="Spiegel L."/>
            <person name="Nascimento L."/>
            <person name="Zutavern T."/>
            <person name="O'Shaughnessy A."/>
            <person name="Dike S."/>
            <person name="Dedhia N."/>
            <person name="Preston R."/>
            <person name="Balija V."/>
            <person name="McCombie W.R."/>
            <person name="Chow T."/>
            <person name="Chen H."/>
            <person name="Chung M."/>
            <person name="Chen C."/>
            <person name="Shaw J."/>
            <person name="Wu H."/>
            <person name="Hsiao K."/>
            <person name="Chao Y."/>
            <person name="Chu M."/>
            <person name="Cheng C."/>
            <person name="Hour A."/>
            <person name="Lee P."/>
            <person name="Lin S."/>
            <person name="Lin Y."/>
            <person name="Liou J."/>
            <person name="Liu S."/>
            <person name="Hsing Y."/>
            <person name="Raghuvanshi S."/>
            <person name="Mohanty A."/>
            <person name="Bharti A.K."/>
            <person name="Gaur A."/>
            <person name="Gupta V."/>
            <person name="Kumar D."/>
            <person name="Ravi V."/>
            <person name="Vij S."/>
            <person name="Kapur A."/>
            <person name="Khurana P."/>
            <person name="Khurana P."/>
            <person name="Khurana J.P."/>
            <person name="Tyagi A.K."/>
            <person name="Gaikwad K."/>
            <person name="Singh A."/>
            <person name="Dalal V."/>
            <person name="Srivastava S."/>
            <person name="Dixit A."/>
            <person name="Pal A.K."/>
            <person name="Ghazi I.A."/>
            <person name="Yadav M."/>
            <person name="Pandit A."/>
            <person name="Bhargava A."/>
            <person name="Sureshbabu K."/>
            <person name="Batra K."/>
            <person name="Sharma T.R."/>
            <person name="Mohapatra T."/>
            <person name="Singh N.K."/>
            <person name="Messing J."/>
            <person name="Nelson A.B."/>
            <person name="Fuks G."/>
            <person name="Kavchok S."/>
            <person name="Keizer G."/>
            <person name="Linton E."/>
            <person name="Llaca V."/>
            <person name="Song R."/>
            <person name="Tanyolac B."/>
            <person name="Young S."/>
            <person name="Ho-Il K."/>
            <person name="Hahn J.H."/>
            <person name="Sangsakoo G."/>
            <person name="Vanavichit A."/>
            <person name="de Mattos Luiz.A.T."/>
            <person name="Zimmer P.D."/>
            <person name="Malone G."/>
            <person name="Dellagostin O."/>
            <person name="de Oliveira A.C."/>
            <person name="Bevan M."/>
            <person name="Bancroft I."/>
            <person name="Minx P."/>
            <person name="Cordum H."/>
            <person name="Wilson R."/>
            <person name="Cheng Z."/>
            <person name="Jin W."/>
            <person name="Jiang J."/>
            <person name="Leong S.A."/>
            <person name="Iwama H."/>
            <person name="Gojobori T."/>
            <person name="Itoh T."/>
            <person name="Niimura Y."/>
            <person name="Fujii Y."/>
            <person name="Habara T."/>
            <person name="Sakai H."/>
            <person name="Sato Y."/>
            <person name="Wilson G."/>
            <person name="Kumar K."/>
            <person name="McCouch S."/>
            <person name="Juretic N."/>
            <person name="Hoen D."/>
            <person name="Wright S."/>
            <person name="Bruskiewich R."/>
            <person name="Bureau T."/>
            <person name="Miyao A."/>
            <person name="Hirochika H."/>
            <person name="Nishikawa T."/>
            <person name="Kadowaki K."/>
            <person name="Sugiura M."/>
            <person name="Burr B."/>
            <person name="Sasaki T."/>
        </authorList>
    </citation>
    <scope>NUCLEOTIDE SEQUENCE [LARGE SCALE GENOMIC DNA]</scope>
    <source>
        <strain evidence="2">cv. Nipponbare</strain>
    </source>
</reference>
<protein>
    <submittedName>
        <fullName evidence="1">Uncharacterized protein</fullName>
    </submittedName>
</protein>
<reference evidence="2" key="2">
    <citation type="journal article" date="2008" name="Nucleic Acids Res.">
        <title>The rice annotation project database (RAP-DB): 2008 update.</title>
        <authorList>
            <consortium name="The rice annotation project (RAP)"/>
        </authorList>
    </citation>
    <scope>GENOME REANNOTATION</scope>
    <source>
        <strain evidence="2">cv. Nipponbare</strain>
    </source>
</reference>